<protein>
    <submittedName>
        <fullName evidence="1">Uncharacterized protein</fullName>
    </submittedName>
</protein>
<proteinExistence type="predicted"/>
<accession>A0A3M2W968</accession>
<evidence type="ECO:0000313" key="2">
    <source>
        <dbReference type="Proteomes" id="UP000282378"/>
    </source>
</evidence>
<dbReference type="EMBL" id="RBNL01003580">
    <property type="protein sequence ID" value="RML48072.1"/>
    <property type="molecule type" value="Genomic_DNA"/>
</dbReference>
<organism evidence="1 2">
    <name type="scientific">Pseudomonas syringae pv. maculicola</name>
    <dbReference type="NCBI Taxonomy" id="59511"/>
    <lineage>
        <taxon>Bacteria</taxon>
        <taxon>Pseudomonadati</taxon>
        <taxon>Pseudomonadota</taxon>
        <taxon>Gammaproteobacteria</taxon>
        <taxon>Pseudomonadales</taxon>
        <taxon>Pseudomonadaceae</taxon>
        <taxon>Pseudomonas</taxon>
    </lineage>
</organism>
<dbReference type="Proteomes" id="UP000282378">
    <property type="component" value="Unassembled WGS sequence"/>
</dbReference>
<sequence length="51" mass="5172">MPGESEMKKAPLINTLNVNISVEGLSPVAACLVRGFLASGATPSIPKGCAM</sequence>
<comment type="caution">
    <text evidence="1">The sequence shown here is derived from an EMBL/GenBank/DDBJ whole genome shotgun (WGS) entry which is preliminary data.</text>
</comment>
<reference evidence="1 2" key="1">
    <citation type="submission" date="2018-08" db="EMBL/GenBank/DDBJ databases">
        <title>Recombination of ecologically and evolutionarily significant loci maintains genetic cohesion in the Pseudomonas syringae species complex.</title>
        <authorList>
            <person name="Dillon M."/>
            <person name="Thakur S."/>
            <person name="Almeida R.N.D."/>
            <person name="Weir B.S."/>
            <person name="Guttman D.S."/>
        </authorList>
    </citation>
    <scope>NUCLEOTIDE SEQUENCE [LARGE SCALE GENOMIC DNA]</scope>
    <source>
        <strain evidence="1 2">88_10</strain>
    </source>
</reference>
<dbReference type="AlphaFoldDB" id="A0A3M2W968"/>
<gene>
    <name evidence="1" type="ORF">APX70_04932</name>
</gene>
<name>A0A3M2W968_PSEYM</name>
<evidence type="ECO:0000313" key="1">
    <source>
        <dbReference type="EMBL" id="RML48072.1"/>
    </source>
</evidence>